<dbReference type="Proteomes" id="UP000283509">
    <property type="component" value="Unassembled WGS sequence"/>
</dbReference>
<proteinExistence type="predicted"/>
<evidence type="ECO:0000313" key="2">
    <source>
        <dbReference type="Proteomes" id="UP000283509"/>
    </source>
</evidence>
<keyword evidence="2" id="KW-1185">Reference proteome</keyword>
<evidence type="ECO:0000313" key="1">
    <source>
        <dbReference type="EMBL" id="ROT62787.1"/>
    </source>
</evidence>
<sequence length="427" mass="47603">MLNLFIFSFSSFVPPFFGFSSVLSHATLSSSSFPSLMLPPSHPLSSSLPSFLPPSLHALSLLRPLSWKATSPSQMMLVRMTIFRLTGPCVQRSWRHFLASGILFVWRAGFLVAPPLALAVSYPSFLFSFPSSLLPFPFLSFSIFPLSYLPLPPPHTVLSYSFSPPPLLSLFPTYFYILLPLPSPFPSFPHPPHTLFILLSLPFSPLPFPPHLSLSYIPFNHPSSPPLSRSPPLSLLSSPLLPPPFPLFNTFLSSFLSPPFSFPLYLSQPTHLLTPFPLPYTSLPTLLSNFLFLIIISTLPHLLPPPPFPLPSSLSPTILLYLSPLPPPSLPHILFYPPPPISLSLFSLQHLLPILSPPFLPLLHTYFYILFLLSLSLSLSTPFTYPLFPSLPPHSHNILFYPSSLFSLSRRLDEAPNRAPVCRIKAR</sequence>
<accession>A0A3R7LTX7</accession>
<name>A0A3R7LTX7_PENVA</name>
<reference evidence="1 2" key="2">
    <citation type="submission" date="2019-01" db="EMBL/GenBank/DDBJ databases">
        <title>The decoding of complex shrimp genome reveals the adaptation for benthos swimmer, frequently molting mechanism and breeding impact on genome.</title>
        <authorList>
            <person name="Sun Y."/>
            <person name="Gao Y."/>
            <person name="Yu Y."/>
        </authorList>
    </citation>
    <scope>NUCLEOTIDE SEQUENCE [LARGE SCALE GENOMIC DNA]</scope>
    <source>
        <tissue evidence="1">Muscle</tissue>
    </source>
</reference>
<dbReference type="AlphaFoldDB" id="A0A3R7LTX7"/>
<reference evidence="1 2" key="1">
    <citation type="submission" date="2018-04" db="EMBL/GenBank/DDBJ databases">
        <authorList>
            <person name="Zhang X."/>
            <person name="Yuan J."/>
            <person name="Li F."/>
            <person name="Xiang J."/>
        </authorList>
    </citation>
    <scope>NUCLEOTIDE SEQUENCE [LARGE SCALE GENOMIC DNA]</scope>
    <source>
        <tissue evidence="1">Muscle</tissue>
    </source>
</reference>
<dbReference type="EMBL" id="QCYY01003553">
    <property type="protein sequence ID" value="ROT62787.1"/>
    <property type="molecule type" value="Genomic_DNA"/>
</dbReference>
<protein>
    <submittedName>
        <fullName evidence="1">Uncharacterized protein</fullName>
    </submittedName>
</protein>
<gene>
    <name evidence="1" type="ORF">C7M84_019370</name>
</gene>
<organism evidence="1 2">
    <name type="scientific">Penaeus vannamei</name>
    <name type="common">Whiteleg shrimp</name>
    <name type="synonym">Litopenaeus vannamei</name>
    <dbReference type="NCBI Taxonomy" id="6689"/>
    <lineage>
        <taxon>Eukaryota</taxon>
        <taxon>Metazoa</taxon>
        <taxon>Ecdysozoa</taxon>
        <taxon>Arthropoda</taxon>
        <taxon>Crustacea</taxon>
        <taxon>Multicrustacea</taxon>
        <taxon>Malacostraca</taxon>
        <taxon>Eumalacostraca</taxon>
        <taxon>Eucarida</taxon>
        <taxon>Decapoda</taxon>
        <taxon>Dendrobranchiata</taxon>
        <taxon>Penaeoidea</taxon>
        <taxon>Penaeidae</taxon>
        <taxon>Penaeus</taxon>
    </lineage>
</organism>
<comment type="caution">
    <text evidence="1">The sequence shown here is derived from an EMBL/GenBank/DDBJ whole genome shotgun (WGS) entry which is preliminary data.</text>
</comment>